<evidence type="ECO:0000313" key="2">
    <source>
        <dbReference type="Proteomes" id="UP001472677"/>
    </source>
</evidence>
<comment type="caution">
    <text evidence="1">The sequence shown here is derived from an EMBL/GenBank/DDBJ whole genome shotgun (WGS) entry which is preliminary data.</text>
</comment>
<dbReference type="Proteomes" id="UP001472677">
    <property type="component" value="Unassembled WGS sequence"/>
</dbReference>
<proteinExistence type="predicted"/>
<dbReference type="EMBL" id="JBBPBM010000032">
    <property type="protein sequence ID" value="KAK8533765.1"/>
    <property type="molecule type" value="Genomic_DNA"/>
</dbReference>
<reference evidence="1 2" key="1">
    <citation type="journal article" date="2024" name="G3 (Bethesda)">
        <title>Genome assembly of Hibiscus sabdariffa L. provides insights into metabolisms of medicinal natural products.</title>
        <authorList>
            <person name="Kim T."/>
        </authorList>
    </citation>
    <scope>NUCLEOTIDE SEQUENCE [LARGE SCALE GENOMIC DNA]</scope>
    <source>
        <strain evidence="1">TK-2024</strain>
        <tissue evidence="1">Old leaves</tissue>
    </source>
</reference>
<name>A0ABR2DA37_9ROSI</name>
<sequence>MDSGTMEGVELNGGVKASYTAMTTKSLSTDGSPRKDFGFKDKELVLLDEDCLVDESGAFSMFKFLDIVHD</sequence>
<evidence type="ECO:0000313" key="1">
    <source>
        <dbReference type="EMBL" id="KAK8533765.1"/>
    </source>
</evidence>
<organism evidence="1 2">
    <name type="scientific">Hibiscus sabdariffa</name>
    <name type="common">roselle</name>
    <dbReference type="NCBI Taxonomy" id="183260"/>
    <lineage>
        <taxon>Eukaryota</taxon>
        <taxon>Viridiplantae</taxon>
        <taxon>Streptophyta</taxon>
        <taxon>Embryophyta</taxon>
        <taxon>Tracheophyta</taxon>
        <taxon>Spermatophyta</taxon>
        <taxon>Magnoliopsida</taxon>
        <taxon>eudicotyledons</taxon>
        <taxon>Gunneridae</taxon>
        <taxon>Pentapetalae</taxon>
        <taxon>rosids</taxon>
        <taxon>malvids</taxon>
        <taxon>Malvales</taxon>
        <taxon>Malvaceae</taxon>
        <taxon>Malvoideae</taxon>
        <taxon>Hibiscus</taxon>
    </lineage>
</organism>
<gene>
    <name evidence="1" type="ORF">V6N12_047169</name>
</gene>
<accession>A0ABR2DA37</accession>
<keyword evidence="2" id="KW-1185">Reference proteome</keyword>
<protein>
    <submittedName>
        <fullName evidence="1">Uncharacterized protein</fullName>
    </submittedName>
</protein>